<keyword evidence="4 6" id="KW-1133">Transmembrane helix</keyword>
<feature type="transmembrane region" description="Helical" evidence="6">
    <location>
        <begin position="114"/>
        <end position="138"/>
    </location>
</feature>
<keyword evidence="8" id="KW-1185">Reference proteome</keyword>
<feature type="transmembrane region" description="Helical" evidence="6">
    <location>
        <begin position="385"/>
        <end position="407"/>
    </location>
</feature>
<dbReference type="KEGG" id="add:HUW48_07705"/>
<evidence type="ECO:0000256" key="6">
    <source>
        <dbReference type="SAM" id="Phobius"/>
    </source>
</evidence>
<dbReference type="EMBL" id="CP055153">
    <property type="protein sequence ID" value="QMU27935.1"/>
    <property type="molecule type" value="Genomic_DNA"/>
</dbReference>
<dbReference type="PANTHER" id="PTHR30250">
    <property type="entry name" value="PST FAMILY PREDICTED COLANIC ACID TRANSPORTER"/>
    <property type="match status" value="1"/>
</dbReference>
<dbReference type="AlphaFoldDB" id="A0A7L7L5Y6"/>
<organism evidence="7 8">
    <name type="scientific">Adhaeribacter radiodurans</name>
    <dbReference type="NCBI Taxonomy" id="2745197"/>
    <lineage>
        <taxon>Bacteria</taxon>
        <taxon>Pseudomonadati</taxon>
        <taxon>Bacteroidota</taxon>
        <taxon>Cytophagia</taxon>
        <taxon>Cytophagales</taxon>
        <taxon>Hymenobacteraceae</taxon>
        <taxon>Adhaeribacter</taxon>
    </lineage>
</organism>
<evidence type="ECO:0000256" key="2">
    <source>
        <dbReference type="ARBA" id="ARBA00022475"/>
    </source>
</evidence>
<dbReference type="GO" id="GO:0005886">
    <property type="term" value="C:plasma membrane"/>
    <property type="evidence" value="ECO:0007669"/>
    <property type="project" value="UniProtKB-SubCell"/>
</dbReference>
<feature type="transmembrane region" description="Helical" evidence="6">
    <location>
        <begin position="171"/>
        <end position="193"/>
    </location>
</feature>
<feature type="transmembrane region" description="Helical" evidence="6">
    <location>
        <begin position="214"/>
        <end position="235"/>
    </location>
</feature>
<sequence>MFTFLRNSILGVLSVGFRLVSSLLLNKVIASYFGPAGLAQLAHFQNLLSFFTLIPNDGINRGILPYLSQNESNSPASYRYLKSGFGLTCIVFGLSSIIILLGRNWFLTYLPFNLFWLTLFITGAFLVVAQSFFNAVLLARQRTGVVVVGNCLSALLVIVYVFVAYQKITLSSFLVGYLLTLSSIILFVLPFSWQGLSFSEFKQTRFSSLALKQLSRYIFMALSVLLFTKGLDYYIRDFMIRHFSIYQAGLWQGVVRLSDSYTALFTAVLSYAFYPKVSALCHDNAQLKVFVRNVLKLVIPVILVGLAGVYFARTFILTGLFSSNFLKAQDLLPFQLTGDLFKLCSWLLANILVAKARVWVIIFFEGISAVAYLGSFYFFTDHYGIAGSTMAHCANYFFFLILHVLYFRKLLFA</sequence>
<dbReference type="Proteomes" id="UP000514509">
    <property type="component" value="Chromosome"/>
</dbReference>
<feature type="transmembrane region" description="Helical" evidence="6">
    <location>
        <begin position="80"/>
        <end position="102"/>
    </location>
</feature>
<feature type="transmembrane region" description="Helical" evidence="6">
    <location>
        <begin position="145"/>
        <end position="165"/>
    </location>
</feature>
<keyword evidence="2" id="KW-1003">Cell membrane</keyword>
<evidence type="ECO:0000313" key="8">
    <source>
        <dbReference type="Proteomes" id="UP000514509"/>
    </source>
</evidence>
<keyword evidence="5 6" id="KW-0472">Membrane</keyword>
<dbReference type="RefSeq" id="WP_182415125.1">
    <property type="nucleotide sequence ID" value="NZ_CP055153.1"/>
</dbReference>
<name>A0A7L7L5Y6_9BACT</name>
<evidence type="ECO:0000256" key="3">
    <source>
        <dbReference type="ARBA" id="ARBA00022692"/>
    </source>
</evidence>
<evidence type="ECO:0000256" key="4">
    <source>
        <dbReference type="ARBA" id="ARBA00022989"/>
    </source>
</evidence>
<comment type="subcellular location">
    <subcellularLocation>
        <location evidence="1">Cell membrane</location>
        <topology evidence="1">Multi-pass membrane protein</topology>
    </subcellularLocation>
</comment>
<evidence type="ECO:0000313" key="7">
    <source>
        <dbReference type="EMBL" id="QMU27935.1"/>
    </source>
</evidence>
<evidence type="ECO:0000256" key="1">
    <source>
        <dbReference type="ARBA" id="ARBA00004651"/>
    </source>
</evidence>
<accession>A0A7L7L5Y6</accession>
<feature type="transmembrane region" description="Helical" evidence="6">
    <location>
        <begin position="332"/>
        <end position="353"/>
    </location>
</feature>
<protein>
    <recommendedName>
        <fullName evidence="9">O-antigen translocase</fullName>
    </recommendedName>
</protein>
<keyword evidence="3 6" id="KW-0812">Transmembrane</keyword>
<dbReference type="InterPro" id="IPR050833">
    <property type="entry name" value="Poly_Biosynth_Transport"/>
</dbReference>
<reference evidence="7 8" key="1">
    <citation type="submission" date="2020-08" db="EMBL/GenBank/DDBJ databases">
        <title>Adhaeribacter dokdonensis sp. nov., isolated from the rhizosphere of Elymus tsukushiensis, a plant native to the Dokdo Islands, Republic of Korea.</title>
        <authorList>
            <person name="Ghim S.Y."/>
        </authorList>
    </citation>
    <scope>NUCLEOTIDE SEQUENCE [LARGE SCALE GENOMIC DNA]</scope>
    <source>
        <strain evidence="7 8">KUDC8001</strain>
    </source>
</reference>
<proteinExistence type="predicted"/>
<evidence type="ECO:0008006" key="9">
    <source>
        <dbReference type="Google" id="ProtNLM"/>
    </source>
</evidence>
<feature type="transmembrane region" description="Helical" evidence="6">
    <location>
        <begin position="358"/>
        <end position="379"/>
    </location>
</feature>
<feature type="transmembrane region" description="Helical" evidence="6">
    <location>
        <begin position="255"/>
        <end position="274"/>
    </location>
</feature>
<gene>
    <name evidence="7" type="ORF">HUW48_07705</name>
</gene>
<evidence type="ECO:0000256" key="5">
    <source>
        <dbReference type="ARBA" id="ARBA00023136"/>
    </source>
</evidence>
<dbReference type="PANTHER" id="PTHR30250:SF30">
    <property type="entry name" value="LIPID III FLIPPASE"/>
    <property type="match status" value="1"/>
</dbReference>
<feature type="transmembrane region" description="Helical" evidence="6">
    <location>
        <begin position="294"/>
        <end position="312"/>
    </location>
</feature>